<dbReference type="PANTHER" id="PTHR46599">
    <property type="entry name" value="PIGGYBAC TRANSPOSABLE ELEMENT-DERIVED PROTEIN 4"/>
    <property type="match status" value="1"/>
</dbReference>
<dbReference type="HOGENOM" id="CLU_133530_0_0_1"/>
<dbReference type="EnsemblProtists" id="Phyra76662">
    <property type="protein sequence ID" value="Phyra76662"/>
    <property type="gene ID" value="Phyra76662"/>
</dbReference>
<proteinExistence type="predicted"/>
<dbReference type="Proteomes" id="UP000005238">
    <property type="component" value="Unassembled WGS sequence"/>
</dbReference>
<evidence type="ECO:0000313" key="1">
    <source>
        <dbReference type="EnsemblProtists" id="Phyra76662"/>
    </source>
</evidence>
<evidence type="ECO:0000313" key="2">
    <source>
        <dbReference type="Proteomes" id="UP000005238"/>
    </source>
</evidence>
<evidence type="ECO:0008006" key="3">
    <source>
        <dbReference type="Google" id="ProtNLM"/>
    </source>
</evidence>
<reference evidence="1" key="2">
    <citation type="submission" date="2015-06" db="UniProtKB">
        <authorList>
            <consortium name="EnsemblProtists"/>
        </authorList>
    </citation>
    <scope>IDENTIFICATION</scope>
    <source>
        <strain evidence="1">Pr102</strain>
    </source>
</reference>
<dbReference type="AlphaFoldDB" id="H3GK94"/>
<dbReference type="eggNOG" id="ENOG502RZUB">
    <property type="taxonomic scope" value="Eukaryota"/>
</dbReference>
<protein>
    <recommendedName>
        <fullName evidence="3">PiggyBac transposable element-derived protein domain-containing protein</fullName>
    </recommendedName>
</protein>
<dbReference type="PANTHER" id="PTHR46599:SF3">
    <property type="entry name" value="PIGGYBAC TRANSPOSABLE ELEMENT-DERIVED PROTEIN 4"/>
    <property type="match status" value="1"/>
</dbReference>
<name>H3GK94_PHYRM</name>
<dbReference type="EMBL" id="DS566016">
    <property type="status" value="NOT_ANNOTATED_CDS"/>
    <property type="molecule type" value="Genomic_DNA"/>
</dbReference>
<accession>H3GK94</accession>
<dbReference type="InParanoid" id="H3GK94"/>
<reference evidence="2" key="1">
    <citation type="journal article" date="2006" name="Science">
        <title>Phytophthora genome sequences uncover evolutionary origins and mechanisms of pathogenesis.</title>
        <authorList>
            <person name="Tyler B.M."/>
            <person name="Tripathy S."/>
            <person name="Zhang X."/>
            <person name="Dehal P."/>
            <person name="Jiang R.H."/>
            <person name="Aerts A."/>
            <person name="Arredondo F.D."/>
            <person name="Baxter L."/>
            <person name="Bensasson D."/>
            <person name="Beynon J.L."/>
            <person name="Chapman J."/>
            <person name="Damasceno C.M."/>
            <person name="Dorrance A.E."/>
            <person name="Dou D."/>
            <person name="Dickerman A.W."/>
            <person name="Dubchak I.L."/>
            <person name="Garbelotto M."/>
            <person name="Gijzen M."/>
            <person name="Gordon S.G."/>
            <person name="Govers F."/>
            <person name="Grunwald N.J."/>
            <person name="Huang W."/>
            <person name="Ivors K.L."/>
            <person name="Jones R.W."/>
            <person name="Kamoun S."/>
            <person name="Krampis K."/>
            <person name="Lamour K.H."/>
            <person name="Lee M.K."/>
            <person name="McDonald W.H."/>
            <person name="Medina M."/>
            <person name="Meijer H.J."/>
            <person name="Nordberg E.K."/>
            <person name="Maclean D.J."/>
            <person name="Ospina-Giraldo M.D."/>
            <person name="Morris P.F."/>
            <person name="Phuntumart V."/>
            <person name="Putnam N.H."/>
            <person name="Rash S."/>
            <person name="Rose J.K."/>
            <person name="Sakihama Y."/>
            <person name="Salamov A.A."/>
            <person name="Savidor A."/>
            <person name="Scheuring C.F."/>
            <person name="Smith B.M."/>
            <person name="Sobral B.W."/>
            <person name="Terry A."/>
            <person name="Torto-Alalibo T.A."/>
            <person name="Win J."/>
            <person name="Xu Z."/>
            <person name="Zhang H."/>
            <person name="Grigoriev I.V."/>
            <person name="Rokhsar D.S."/>
            <person name="Boore J.L."/>
        </authorList>
    </citation>
    <scope>NUCLEOTIDE SEQUENCE [LARGE SCALE GENOMIC DNA]</scope>
    <source>
        <strain evidence="2">Pr102</strain>
    </source>
</reference>
<sequence length="171" mass="19277">MAVAKCCPPLTALLWWDRKPVHLLCTGGSKVLQSCAMMRDYQRWMGGVDIHDQLRLQRYSLQMAVVFRKYYKTIFLGLVDMAIMNAYIVYREAQKQRGEPPADHAKFLRVLQGQMLELTPADFTDAVSYYMAEEQEDAAEDAESAQDDAGEDATQDVIKCLARCVSGIVAS</sequence>
<organism evidence="1 2">
    <name type="scientific">Phytophthora ramorum</name>
    <name type="common">Sudden oak death agent</name>
    <dbReference type="NCBI Taxonomy" id="164328"/>
    <lineage>
        <taxon>Eukaryota</taxon>
        <taxon>Sar</taxon>
        <taxon>Stramenopiles</taxon>
        <taxon>Oomycota</taxon>
        <taxon>Peronosporomycetes</taxon>
        <taxon>Peronosporales</taxon>
        <taxon>Peronosporaceae</taxon>
        <taxon>Phytophthora</taxon>
    </lineage>
</organism>
<keyword evidence="2" id="KW-1185">Reference proteome</keyword>